<organism evidence="3 4">
    <name type="scientific">Cucurbita argyrosperma subsp. sororia</name>
    <dbReference type="NCBI Taxonomy" id="37648"/>
    <lineage>
        <taxon>Eukaryota</taxon>
        <taxon>Viridiplantae</taxon>
        <taxon>Streptophyta</taxon>
        <taxon>Embryophyta</taxon>
        <taxon>Tracheophyta</taxon>
        <taxon>Spermatophyta</taxon>
        <taxon>Magnoliopsida</taxon>
        <taxon>eudicotyledons</taxon>
        <taxon>Gunneridae</taxon>
        <taxon>Pentapetalae</taxon>
        <taxon>rosids</taxon>
        <taxon>fabids</taxon>
        <taxon>Cucurbitales</taxon>
        <taxon>Cucurbitaceae</taxon>
        <taxon>Cucurbiteae</taxon>
        <taxon>Cucurbita</taxon>
    </lineage>
</organism>
<evidence type="ECO:0000256" key="1">
    <source>
        <dbReference type="ARBA" id="ARBA00009740"/>
    </source>
</evidence>
<evidence type="ECO:0000256" key="2">
    <source>
        <dbReference type="SAM" id="MobiDB-lite"/>
    </source>
</evidence>
<accession>A0AAV6M5E9</accession>
<protein>
    <submittedName>
        <fullName evidence="3">Oil body-associated protein 1A</fullName>
    </submittedName>
</protein>
<comment type="caution">
    <text evidence="3">The sequence shown here is derived from an EMBL/GenBank/DDBJ whole genome shotgun (WGS) entry which is preliminary data.</text>
</comment>
<proteinExistence type="inferred from homology"/>
<feature type="non-terminal residue" evidence="3">
    <location>
        <position position="1"/>
    </location>
</feature>
<gene>
    <name evidence="3" type="primary">OBAP1A</name>
    <name evidence="3" type="ORF">SDJN03_25974</name>
</gene>
<name>A0AAV6M5E9_9ROSI</name>
<dbReference type="EMBL" id="JAGKQH010000017">
    <property type="protein sequence ID" value="KAG6575335.1"/>
    <property type="molecule type" value="Genomic_DNA"/>
</dbReference>
<feature type="region of interest" description="Disordered" evidence="2">
    <location>
        <begin position="262"/>
        <end position="286"/>
    </location>
</feature>
<feature type="region of interest" description="Disordered" evidence="2">
    <location>
        <begin position="67"/>
        <end position="133"/>
    </location>
</feature>
<dbReference type="AlphaFoldDB" id="A0AAV6M5E9"/>
<feature type="compositionally biased region" description="Low complexity" evidence="2">
    <location>
        <begin position="70"/>
        <end position="85"/>
    </location>
</feature>
<evidence type="ECO:0000313" key="3">
    <source>
        <dbReference type="EMBL" id="KAG6575335.1"/>
    </source>
</evidence>
<evidence type="ECO:0000313" key="4">
    <source>
        <dbReference type="Proteomes" id="UP000685013"/>
    </source>
</evidence>
<dbReference type="Proteomes" id="UP000685013">
    <property type="component" value="Chromosome 17"/>
</dbReference>
<comment type="similarity">
    <text evidence="1">Belongs to the OBAP family.</text>
</comment>
<reference evidence="3 4" key="1">
    <citation type="journal article" date="2021" name="Hortic Res">
        <title>The domestication of Cucurbita argyrosperma as revealed by the genome of its wild relative.</title>
        <authorList>
            <person name="Barrera-Redondo J."/>
            <person name="Sanchez-de la Vega G."/>
            <person name="Aguirre-Liguori J.A."/>
            <person name="Castellanos-Morales G."/>
            <person name="Gutierrez-Guerrero Y.T."/>
            <person name="Aguirre-Dugua X."/>
            <person name="Aguirre-Planter E."/>
            <person name="Tenaillon M.I."/>
            <person name="Lira-Saade R."/>
            <person name="Eguiarte L.E."/>
        </authorList>
    </citation>
    <scope>NUCLEOTIDE SEQUENCE [LARGE SCALE GENOMIC DNA]</scope>
    <source>
        <strain evidence="3">JBR-2021</strain>
    </source>
</reference>
<dbReference type="PANTHER" id="PTHR31360:SF0">
    <property type="entry name" value="OIL BODY-ASSOCIATED PROTEIN 1B"/>
    <property type="match status" value="1"/>
</dbReference>
<keyword evidence="4" id="KW-1185">Reference proteome</keyword>
<dbReference type="InterPro" id="IPR010686">
    <property type="entry name" value="OBAP-like"/>
</dbReference>
<dbReference type="PANTHER" id="PTHR31360">
    <property type="match status" value="1"/>
</dbReference>
<dbReference type="Pfam" id="PF06884">
    <property type="entry name" value="DUF1264"/>
    <property type="match status" value="1"/>
</dbReference>
<sequence length="316" mass="35255">MIFLASQNIGFEANSISFIATNVLRNSPNDSSIGKHQVPFVYIVDHHQPPSTATISLHKFQPKIIRQIEPQQASPARASRSLQQQRRQRMTMISKESEEEVDVGADLEHRRAGDRHRRRPTLPTDQPDPPAPLRVSFLLTRHDEAAGGSPLLRPPERGGIEYIISENLFLTLPDEEKRFWHSHEYEVKSGTLFMPGVPGAIERVDMEKVCKTYGKVFHFWQVDRGDILPLGIPQLMMALTRDGQLDPSLSLKVETRYGVSFEEERRKRESMSGPEHGVHPMANGGGGGLKTELRETEMAAAAAAAAAAASIPRVFV</sequence>